<dbReference type="Proteomes" id="UP001054252">
    <property type="component" value="Unassembled WGS sequence"/>
</dbReference>
<protein>
    <recommendedName>
        <fullName evidence="1">DUF4218 domain-containing protein</fullName>
    </recommendedName>
</protein>
<evidence type="ECO:0000313" key="3">
    <source>
        <dbReference type="Proteomes" id="UP001054252"/>
    </source>
</evidence>
<gene>
    <name evidence="2" type="ORF">SLEP1_g43058</name>
</gene>
<proteinExistence type="predicted"/>
<dbReference type="PANTHER" id="PTHR48258">
    <property type="entry name" value="DUF4218 DOMAIN-CONTAINING PROTEIN-RELATED"/>
    <property type="match status" value="1"/>
</dbReference>
<organism evidence="2 3">
    <name type="scientific">Rubroshorea leprosula</name>
    <dbReference type="NCBI Taxonomy" id="152421"/>
    <lineage>
        <taxon>Eukaryota</taxon>
        <taxon>Viridiplantae</taxon>
        <taxon>Streptophyta</taxon>
        <taxon>Embryophyta</taxon>
        <taxon>Tracheophyta</taxon>
        <taxon>Spermatophyta</taxon>
        <taxon>Magnoliopsida</taxon>
        <taxon>eudicotyledons</taxon>
        <taxon>Gunneridae</taxon>
        <taxon>Pentapetalae</taxon>
        <taxon>rosids</taxon>
        <taxon>malvids</taxon>
        <taxon>Malvales</taxon>
        <taxon>Dipterocarpaceae</taxon>
        <taxon>Rubroshorea</taxon>
    </lineage>
</organism>
<dbReference type="PANTHER" id="PTHR48258:SF3">
    <property type="entry name" value="FK506-BINDING PROTEIN 4-LIKE ISOFORM X1"/>
    <property type="match status" value="1"/>
</dbReference>
<name>A0AAV5LC80_9ROSI</name>
<evidence type="ECO:0000259" key="1">
    <source>
        <dbReference type="Pfam" id="PF13960"/>
    </source>
</evidence>
<evidence type="ECO:0000313" key="2">
    <source>
        <dbReference type="EMBL" id="GKV34709.1"/>
    </source>
</evidence>
<dbReference type="InterPro" id="IPR025452">
    <property type="entry name" value="DUF4218"/>
</dbReference>
<sequence>MKSHDCHVFMQCLSLVAFHDLFIDAVWGFLTDVSSFIRALYAPIIQVSNMEMWEEKIVETICKLEKVFPPAFFDSMKHLAIHLPYEAKVGGPVQFYWMYPFERNRGQPLRGEMRGRALSPRELKAAEFYVLLNCEEVNHGLRMFCSNFPLFRLIKFIDCLLSLLNVGSSILKCVVDDHQTKLK</sequence>
<reference evidence="2 3" key="1">
    <citation type="journal article" date="2021" name="Commun. Biol.">
        <title>The genome of Shorea leprosula (Dipterocarpaceae) highlights the ecological relevance of drought in aseasonal tropical rainforests.</title>
        <authorList>
            <person name="Ng K.K.S."/>
            <person name="Kobayashi M.J."/>
            <person name="Fawcett J.A."/>
            <person name="Hatakeyama M."/>
            <person name="Paape T."/>
            <person name="Ng C.H."/>
            <person name="Ang C.C."/>
            <person name="Tnah L.H."/>
            <person name="Lee C.T."/>
            <person name="Nishiyama T."/>
            <person name="Sese J."/>
            <person name="O'Brien M.J."/>
            <person name="Copetti D."/>
            <person name="Mohd Noor M.I."/>
            <person name="Ong R.C."/>
            <person name="Putra M."/>
            <person name="Sireger I.Z."/>
            <person name="Indrioko S."/>
            <person name="Kosugi Y."/>
            <person name="Izuno A."/>
            <person name="Isagi Y."/>
            <person name="Lee S.L."/>
            <person name="Shimizu K.K."/>
        </authorList>
    </citation>
    <scope>NUCLEOTIDE SEQUENCE [LARGE SCALE GENOMIC DNA]</scope>
    <source>
        <strain evidence="2">214</strain>
    </source>
</reference>
<dbReference type="Pfam" id="PF13960">
    <property type="entry name" value="DUF4218"/>
    <property type="match status" value="1"/>
</dbReference>
<dbReference type="EMBL" id="BPVZ01000107">
    <property type="protein sequence ID" value="GKV34709.1"/>
    <property type="molecule type" value="Genomic_DNA"/>
</dbReference>
<dbReference type="AlphaFoldDB" id="A0AAV5LC80"/>
<comment type="caution">
    <text evidence="2">The sequence shown here is derived from an EMBL/GenBank/DDBJ whole genome shotgun (WGS) entry which is preliminary data.</text>
</comment>
<keyword evidence="3" id="KW-1185">Reference proteome</keyword>
<accession>A0AAV5LC80</accession>
<feature type="domain" description="DUF4218" evidence="1">
    <location>
        <begin position="40"/>
        <end position="118"/>
    </location>
</feature>